<dbReference type="RefSeq" id="XP_035544882.1">
    <property type="nucleotide sequence ID" value="XM_035688989.1"/>
</dbReference>
<dbReference type="GeneID" id="118348068"/>
<dbReference type="PANTHER" id="PTHR36063">
    <property type="entry name" value="ARABIDOPSIS THALIANA GENOMIC DNA, CHROMOSOME 5, P1 CLONE:MOK16"/>
    <property type="match status" value="1"/>
</dbReference>
<keyword evidence="2" id="KW-1185">Reference proteome</keyword>
<evidence type="ECO:0000256" key="1">
    <source>
        <dbReference type="SAM" id="MobiDB-lite"/>
    </source>
</evidence>
<dbReference type="OrthoDB" id="1044997at2759"/>
<dbReference type="KEGG" id="jre:118348068"/>
<feature type="compositionally biased region" description="Acidic residues" evidence="1">
    <location>
        <begin position="35"/>
        <end position="50"/>
    </location>
</feature>
<proteinExistence type="predicted"/>
<protein>
    <submittedName>
        <fullName evidence="3">Uncharacterized protein LOC118348068</fullName>
    </submittedName>
</protein>
<name>A0A6P9EQN9_JUGRE</name>
<dbReference type="Proteomes" id="UP000235220">
    <property type="component" value="Chromosome 3"/>
</dbReference>
<gene>
    <name evidence="3" type="primary">LOC118348068</name>
</gene>
<evidence type="ECO:0000313" key="3">
    <source>
        <dbReference type="RefSeq" id="XP_035544882.1"/>
    </source>
</evidence>
<sequence>MAKKITNMITSWIEVAPALIVYPHKPSNSPSLEPIAEEDDEEFDQDDSQS</sequence>
<dbReference type="PANTHER" id="PTHR36063:SF1">
    <property type="entry name" value="ARABIDOPSIS THALIANA GENOMIC DNA, CHROMOSOME 5, P1 CLONE:MOK16"/>
    <property type="match status" value="1"/>
</dbReference>
<organism evidence="2 3">
    <name type="scientific">Juglans regia</name>
    <name type="common">English walnut</name>
    <dbReference type="NCBI Taxonomy" id="51240"/>
    <lineage>
        <taxon>Eukaryota</taxon>
        <taxon>Viridiplantae</taxon>
        <taxon>Streptophyta</taxon>
        <taxon>Embryophyta</taxon>
        <taxon>Tracheophyta</taxon>
        <taxon>Spermatophyta</taxon>
        <taxon>Magnoliopsida</taxon>
        <taxon>eudicotyledons</taxon>
        <taxon>Gunneridae</taxon>
        <taxon>Pentapetalae</taxon>
        <taxon>rosids</taxon>
        <taxon>fabids</taxon>
        <taxon>Fagales</taxon>
        <taxon>Juglandaceae</taxon>
        <taxon>Juglans</taxon>
    </lineage>
</organism>
<reference evidence="3" key="1">
    <citation type="submission" date="2025-08" db="UniProtKB">
        <authorList>
            <consortium name="RefSeq"/>
        </authorList>
    </citation>
    <scope>IDENTIFICATION</scope>
    <source>
        <tissue evidence="3">Leaves</tissue>
    </source>
</reference>
<feature type="region of interest" description="Disordered" evidence="1">
    <location>
        <begin position="23"/>
        <end position="50"/>
    </location>
</feature>
<dbReference type="AlphaFoldDB" id="A0A6P9EQN9"/>
<evidence type="ECO:0000313" key="2">
    <source>
        <dbReference type="Proteomes" id="UP000235220"/>
    </source>
</evidence>
<dbReference type="InParanoid" id="A0A6P9EQN9"/>
<accession>A0A6P9EQN9</accession>